<dbReference type="Gene3D" id="1.10.150.130">
    <property type="match status" value="1"/>
</dbReference>
<dbReference type="PANTHER" id="PTHR34605">
    <property type="entry name" value="PHAGE_INTEGRASE DOMAIN-CONTAINING PROTEIN"/>
    <property type="match status" value="1"/>
</dbReference>
<dbReference type="PANTHER" id="PTHR34605:SF4">
    <property type="entry name" value="DNA ADENINE METHYLTRANSFERASE"/>
    <property type="match status" value="1"/>
</dbReference>
<dbReference type="AlphaFoldDB" id="A0A563E2I3"/>
<evidence type="ECO:0000259" key="3">
    <source>
        <dbReference type="PROSITE" id="PS51898"/>
    </source>
</evidence>
<comment type="caution">
    <text evidence="4">The sequence shown here is derived from an EMBL/GenBank/DDBJ whole genome shotgun (WGS) entry which is preliminary data.</text>
</comment>
<dbReference type="InterPro" id="IPR011010">
    <property type="entry name" value="DNA_brk_join_enz"/>
</dbReference>
<keyword evidence="2" id="KW-0233">DNA recombination</keyword>
<reference evidence="4 5" key="1">
    <citation type="submission" date="2019-05" db="EMBL/GenBank/DDBJ databases">
        <authorList>
            <person name="Lee S.D."/>
        </authorList>
    </citation>
    <scope>NUCLEOTIDE SEQUENCE [LARGE SCALE GENOMIC DNA]</scope>
    <source>
        <strain evidence="4 5">C5-26</strain>
    </source>
</reference>
<feature type="domain" description="Tyr recombinase" evidence="3">
    <location>
        <begin position="137"/>
        <end position="373"/>
    </location>
</feature>
<name>A0A563E2I3_9MICO</name>
<proteinExistence type="predicted"/>
<protein>
    <recommendedName>
        <fullName evidence="3">Tyr recombinase domain-containing protein</fullName>
    </recommendedName>
</protein>
<evidence type="ECO:0000256" key="2">
    <source>
        <dbReference type="ARBA" id="ARBA00023172"/>
    </source>
</evidence>
<dbReference type="GO" id="GO:0003677">
    <property type="term" value="F:DNA binding"/>
    <property type="evidence" value="ECO:0007669"/>
    <property type="project" value="UniProtKB-KW"/>
</dbReference>
<reference evidence="4 5" key="2">
    <citation type="submission" date="2019-08" db="EMBL/GenBank/DDBJ databases">
        <title>Jejuicoccus antrihumi gen. nov., sp. nov., a new member of the family Dermacoccaceae isolated from a cave.</title>
        <authorList>
            <person name="Schumann P."/>
            <person name="Kim I.S."/>
        </authorList>
    </citation>
    <scope>NUCLEOTIDE SEQUENCE [LARGE SCALE GENOMIC DNA]</scope>
    <source>
        <strain evidence="4 5">C5-26</strain>
    </source>
</reference>
<sequence length="376" mass="40614">MNTVDERPPTATLTANDARVELAALAAEHADLPQRTIADNTRRYLQPDWNQYATWCARHSLDALPVDPKLVGMYVLAEAKLTRADGTPQFKASSIGRHVASIAWMAYQTGSGRGLGSHPDVANAVKAVRRTRQEPRAAKHPLLLNDVTALINAMDHRRWPAGVIAARDTLAILLGFTAALRRSEAAALTTAQLHPAPVTADGLQVRLGRSKTDQEGRGAVLGIPFGTASVTCVPCARIRWLHLIAAATRPEAMELTLVTPSNPADWEHVCADTAPPLDPSTPLLRPVDKFGRIGADPISGSGLNALLKRRLGAAGYHPPNYGWHSLRAGMVTQARRNGASTRAVRRQTRHTSDAMVDVYDRDWNPLDGSAVLQLGL</sequence>
<organism evidence="4 5">
    <name type="scientific">Leekyejoonella antrihumi</name>
    <dbReference type="NCBI Taxonomy" id="1660198"/>
    <lineage>
        <taxon>Bacteria</taxon>
        <taxon>Bacillati</taxon>
        <taxon>Actinomycetota</taxon>
        <taxon>Actinomycetes</taxon>
        <taxon>Micrococcales</taxon>
        <taxon>Dermacoccaceae</taxon>
        <taxon>Leekyejoonella</taxon>
    </lineage>
</organism>
<evidence type="ECO:0000313" key="5">
    <source>
        <dbReference type="Proteomes" id="UP000320244"/>
    </source>
</evidence>
<keyword evidence="5" id="KW-1185">Reference proteome</keyword>
<dbReference type="Gene3D" id="1.10.443.10">
    <property type="entry name" value="Intergrase catalytic core"/>
    <property type="match status" value="1"/>
</dbReference>
<dbReference type="GO" id="GO:0015074">
    <property type="term" value="P:DNA integration"/>
    <property type="evidence" value="ECO:0007669"/>
    <property type="project" value="InterPro"/>
</dbReference>
<dbReference type="EMBL" id="VCQV01000012">
    <property type="protein sequence ID" value="TWP36402.1"/>
    <property type="molecule type" value="Genomic_DNA"/>
</dbReference>
<dbReference type="InterPro" id="IPR052925">
    <property type="entry name" value="Phage_Integrase-like_Recomb"/>
</dbReference>
<keyword evidence="1" id="KW-0238">DNA-binding</keyword>
<dbReference type="SUPFAM" id="SSF47823">
    <property type="entry name" value="lambda integrase-like, N-terminal domain"/>
    <property type="match status" value="1"/>
</dbReference>
<dbReference type="SUPFAM" id="SSF56349">
    <property type="entry name" value="DNA breaking-rejoining enzymes"/>
    <property type="match status" value="1"/>
</dbReference>
<accession>A0A563E2I3</accession>
<dbReference type="Proteomes" id="UP000320244">
    <property type="component" value="Unassembled WGS sequence"/>
</dbReference>
<evidence type="ECO:0000313" key="4">
    <source>
        <dbReference type="EMBL" id="TWP36402.1"/>
    </source>
</evidence>
<dbReference type="InterPro" id="IPR013762">
    <property type="entry name" value="Integrase-like_cat_sf"/>
</dbReference>
<dbReference type="PROSITE" id="PS51898">
    <property type="entry name" value="TYR_RECOMBINASE"/>
    <property type="match status" value="1"/>
</dbReference>
<dbReference type="GO" id="GO:0006310">
    <property type="term" value="P:DNA recombination"/>
    <property type="evidence" value="ECO:0007669"/>
    <property type="project" value="UniProtKB-KW"/>
</dbReference>
<dbReference type="RefSeq" id="WP_146316736.1">
    <property type="nucleotide sequence ID" value="NZ_VCQV01000012.1"/>
</dbReference>
<dbReference type="InterPro" id="IPR002104">
    <property type="entry name" value="Integrase_catalytic"/>
</dbReference>
<dbReference type="OrthoDB" id="9815875at2"/>
<evidence type="ECO:0000256" key="1">
    <source>
        <dbReference type="ARBA" id="ARBA00023125"/>
    </source>
</evidence>
<dbReference type="InterPro" id="IPR010998">
    <property type="entry name" value="Integrase_recombinase_N"/>
</dbReference>
<gene>
    <name evidence="4" type="ORF">FGL98_10625</name>
</gene>